<feature type="compositionally biased region" description="Polar residues" evidence="1">
    <location>
        <begin position="50"/>
        <end position="60"/>
    </location>
</feature>
<dbReference type="AlphaFoldDB" id="A0A061REC2"/>
<reference evidence="2" key="1">
    <citation type="submission" date="2014-05" db="EMBL/GenBank/DDBJ databases">
        <title>The transcriptome of the halophilic microalga Tetraselmis sp. GSL018 isolated from the Great Salt Lake, Utah.</title>
        <authorList>
            <person name="Jinkerson R.E."/>
            <person name="D'Adamo S."/>
            <person name="Posewitz M.C."/>
        </authorList>
    </citation>
    <scope>NUCLEOTIDE SEQUENCE</scope>
    <source>
        <strain evidence="2">GSL018</strain>
    </source>
</reference>
<gene>
    <name evidence="2" type="ORF">TSPGSL018_4405</name>
</gene>
<feature type="region of interest" description="Disordered" evidence="1">
    <location>
        <begin position="37"/>
        <end position="82"/>
    </location>
</feature>
<accession>A0A061REC2</accession>
<proteinExistence type="predicted"/>
<protein>
    <submittedName>
        <fullName evidence="2">Uncharacterized protein</fullName>
    </submittedName>
</protein>
<name>A0A061REC2_9CHLO</name>
<evidence type="ECO:0000256" key="1">
    <source>
        <dbReference type="SAM" id="MobiDB-lite"/>
    </source>
</evidence>
<feature type="compositionally biased region" description="Basic and acidic residues" evidence="1">
    <location>
        <begin position="37"/>
        <end position="47"/>
    </location>
</feature>
<feature type="non-terminal residue" evidence="2">
    <location>
        <position position="1"/>
    </location>
</feature>
<organism evidence="2">
    <name type="scientific">Tetraselmis sp. GSL018</name>
    <dbReference type="NCBI Taxonomy" id="582737"/>
    <lineage>
        <taxon>Eukaryota</taxon>
        <taxon>Viridiplantae</taxon>
        <taxon>Chlorophyta</taxon>
        <taxon>core chlorophytes</taxon>
        <taxon>Chlorodendrophyceae</taxon>
        <taxon>Chlorodendrales</taxon>
        <taxon>Chlorodendraceae</taxon>
        <taxon>Tetraselmis</taxon>
    </lineage>
</organism>
<feature type="compositionally biased region" description="Basic and acidic residues" evidence="1">
    <location>
        <begin position="72"/>
        <end position="81"/>
    </location>
</feature>
<sequence length="135" mass="15059">AIGKQRAQIAEFMPKGPLPSQRCARIQGVGGMRRQWYSERSAKRDPGETALSSEVNSTLSPPWLWGRGFQETQERKRDAHGSPKAAQFIWRALFSQGVGYKQSCARSQSLQWAGMLFPAKTKSDSSQKLVSNPFS</sequence>
<dbReference type="EMBL" id="GBEZ01015877">
    <property type="protein sequence ID" value="JAC70323.1"/>
    <property type="molecule type" value="Transcribed_RNA"/>
</dbReference>
<evidence type="ECO:0000313" key="2">
    <source>
        <dbReference type="EMBL" id="JAC70323.1"/>
    </source>
</evidence>